<accession>A0ACC1PLK5</accession>
<gene>
    <name evidence="1" type="ORF">NUW58_g1746</name>
</gene>
<sequence>MVNKTLETTSGRAEWFMGTILLSPTAALSAVLLVTMLFVLYATSTARDANKNLPKGPQGIPFLGSFPFLTHYPELVLDKWAKRFGSLYSVWLGNQLFVIISSPEIAKDLMITNGSVFSSRKEMFIKSQTVFAGRGITATPYNDRWRKHRRIASRWLHPKAVDDYTPILDREATDMVRLLLADGRRGSALINPQPYAGRCSLNNMLTIVFGTRTTSVNDPLVGKALRLSREFMNCTGPVSNLVDFSSLLQKLPTRLQKRGQKLHEDLVDTYGGMIFDVNRQMHLDRDVPDCLAKTLLSIRDEEELDDLDMAILASAFMIGGVETTASIMQWFLALAPSHVDVQKRAQEELDRVVGRDRLPNVDDEAKLPYCHAIVKEIERSHNPFWLGTPHVASQDFTYNGYYIPQGTVCVLNTWTMHHDPERYPDPMTFEPNRFFHDALTSAQSSNLPDPTQRDHWMFGAGRRICPGMWVAEREIWLTVSRMLWAFDMEASPDHPIDLKDLALKYGVVQLAAGGLSFDSSREGFICDNVVNFEVVVASGETLNAIAQENSDLWVALCGGGNNLGMETISLEVSRLDSISGPSRKGLQLTSPDASVETRLMLSIAYAQVFGNGNDVLCLNQVYYTQPVEDPPALAATEQIGAGESKIRCLYMNVNVKADIETLTTGGDIYVPSVTARMHRALLLSYWPDKKDDDRVIAFTRTVSKHI</sequence>
<comment type="caution">
    <text evidence="1">The sequence shown here is derived from an EMBL/GenBank/DDBJ whole genome shotgun (WGS) entry which is preliminary data.</text>
</comment>
<organism evidence="1 2">
    <name type="scientific">Xylaria curta</name>
    <dbReference type="NCBI Taxonomy" id="42375"/>
    <lineage>
        <taxon>Eukaryota</taxon>
        <taxon>Fungi</taxon>
        <taxon>Dikarya</taxon>
        <taxon>Ascomycota</taxon>
        <taxon>Pezizomycotina</taxon>
        <taxon>Sordariomycetes</taxon>
        <taxon>Xylariomycetidae</taxon>
        <taxon>Xylariales</taxon>
        <taxon>Xylariaceae</taxon>
        <taxon>Xylaria</taxon>
    </lineage>
</organism>
<evidence type="ECO:0000313" key="2">
    <source>
        <dbReference type="Proteomes" id="UP001143856"/>
    </source>
</evidence>
<evidence type="ECO:0000313" key="1">
    <source>
        <dbReference type="EMBL" id="KAJ2993763.1"/>
    </source>
</evidence>
<name>A0ACC1PLK5_9PEZI</name>
<reference evidence="1" key="1">
    <citation type="submission" date="2022-10" db="EMBL/GenBank/DDBJ databases">
        <title>Genome Sequence of Xylaria curta.</title>
        <authorList>
            <person name="Buettner E."/>
        </authorList>
    </citation>
    <scope>NUCLEOTIDE SEQUENCE</scope>
    <source>
        <strain evidence="1">Babe10</strain>
    </source>
</reference>
<dbReference type="EMBL" id="JAPDGR010000201">
    <property type="protein sequence ID" value="KAJ2993763.1"/>
    <property type="molecule type" value="Genomic_DNA"/>
</dbReference>
<proteinExistence type="predicted"/>
<keyword evidence="2" id="KW-1185">Reference proteome</keyword>
<protein>
    <submittedName>
        <fullName evidence="1">Uncharacterized protein</fullName>
    </submittedName>
</protein>
<dbReference type="Proteomes" id="UP001143856">
    <property type="component" value="Unassembled WGS sequence"/>
</dbReference>